<reference evidence="1" key="1">
    <citation type="submission" date="2010-01" db="EMBL/GenBank/DDBJ databases">
        <title>Human Cytomegalovirus UL128, UL130 and UL131A Variability.</title>
        <authorList>
            <person name="Hayward G.S."/>
            <person name="Zong J.-C."/>
        </authorList>
    </citation>
    <scope>NUCLEOTIDE SEQUENCE</scope>
    <source>
        <strain evidence="1">SCMV</strain>
    </source>
</reference>
<protein>
    <submittedName>
        <fullName evidence="1">UL131</fullName>
    </submittedName>
</protein>
<organism evidence="1">
    <name type="scientific">Simian cytomegalovirus (strain Colburn)</name>
    <dbReference type="NCBI Taxonomy" id="50292"/>
    <lineage>
        <taxon>Viruses</taxon>
        <taxon>Duplodnaviria</taxon>
        <taxon>Heunggongvirae</taxon>
        <taxon>Peploviricota</taxon>
        <taxon>Herviviricetes</taxon>
        <taxon>Herpesvirales</taxon>
        <taxon>Orthoherpesviridae</taxon>
        <taxon>Betaherpesvirinae</taxon>
        <taxon>Cytomegalovirus</taxon>
        <taxon>Cytomegalovirus cercopithecinebeta5</taxon>
    </lineage>
</organism>
<dbReference type="EMBL" id="GU574791">
    <property type="protein sequence ID" value="ADE62344.1"/>
    <property type="molecule type" value="Genomic_DNA"/>
</dbReference>
<proteinExistence type="predicted"/>
<sequence>MGTWCVFICVSVLCCATAVHGLCSELYANFTPHHRQDSYWDLCSNVIGETRRNEFLKRIINTTLLYHYDVSHGRDGVDVLQRINVTEVSLLVNAFQNRAPGIAKSLQGDLKEVFETIQYTNGALKTTLKLPPVASGVQRSLITFNANSGHSYSKRYLFISISLPNEKK</sequence>
<organismHost>
    <name type="scientific">Macaca</name>
    <name type="common">macaques</name>
    <dbReference type="NCBI Taxonomy" id="9539"/>
</organismHost>
<accession>D5KLI5</accession>
<name>D5KLI5_SCMVC</name>
<evidence type="ECO:0000313" key="1">
    <source>
        <dbReference type="EMBL" id="ADE62344.1"/>
    </source>
</evidence>